<dbReference type="NCBIfam" id="TIGR02585">
    <property type="entry name" value="cas_Cst2_DevR"/>
    <property type="match status" value="1"/>
</dbReference>
<gene>
    <name evidence="3" type="primary">cst2</name>
    <name evidence="3" type="ordered locus">DICTH_0066</name>
</gene>
<dbReference type="HOGENOM" id="CLU_068035_0_0_0"/>
<dbReference type="EMBL" id="CP001146">
    <property type="protein sequence ID" value="ACI19005.1"/>
    <property type="molecule type" value="Genomic_DNA"/>
</dbReference>
<dbReference type="NCBIfam" id="TIGR01875">
    <property type="entry name" value="cas_MJ0381"/>
    <property type="match status" value="1"/>
</dbReference>
<evidence type="ECO:0000256" key="1">
    <source>
        <dbReference type="ARBA" id="ARBA00023118"/>
    </source>
</evidence>
<evidence type="ECO:0000313" key="3">
    <source>
        <dbReference type="EMBL" id="ACI19005.1"/>
    </source>
</evidence>
<dbReference type="InterPro" id="IPR013414">
    <property type="entry name" value="Cas7/Cst2/DevR_sub_I-B/Tneap"/>
</dbReference>
<dbReference type="KEGG" id="dth:DICTH_0066"/>
<dbReference type="RefSeq" id="WP_012547637.1">
    <property type="nucleotide sequence ID" value="NC_011297.1"/>
</dbReference>
<accession>B5YAY0</accession>
<dbReference type="STRING" id="309799.DICTH_0066"/>
<dbReference type="PaxDb" id="309799-DICTH_0066"/>
<keyword evidence="4" id="KW-1185">Reference proteome</keyword>
<dbReference type="eggNOG" id="COG1857">
    <property type="taxonomic scope" value="Bacteria"/>
</dbReference>
<name>B5YAY0_DICT6</name>
<organism evidence="3 4">
    <name type="scientific">Dictyoglomus thermophilum (strain ATCC 35947 / DSM 3960 / H-6-12)</name>
    <dbReference type="NCBI Taxonomy" id="309799"/>
    <lineage>
        <taxon>Bacteria</taxon>
        <taxon>Pseudomonadati</taxon>
        <taxon>Dictyoglomota</taxon>
        <taxon>Dictyoglomia</taxon>
        <taxon>Dictyoglomales</taxon>
        <taxon>Dictyoglomaceae</taxon>
        <taxon>Dictyoglomus</taxon>
    </lineage>
</organism>
<dbReference type="AlphaFoldDB" id="B5YAY0"/>
<keyword evidence="1" id="KW-0051">Antiviral defense</keyword>
<evidence type="ECO:0000313" key="4">
    <source>
        <dbReference type="Proteomes" id="UP000001733"/>
    </source>
</evidence>
<sequence length="299" mass="34448">MKKGGLTLTIIFEAMSLNYGEGVGNISELKKLSREGYSLTYMSRQALRYELFKTLKNMFGMQDAPLTPTKEKGVIQFKEEANIKDYEEVDFFGYMKTLKGKGALTRSAVVKFSPAISLEPYYNDLEFGSNKNFADRSNSDPNIFQLEQHYSLYTYTVTIDLDRLGKDENENIELDKKTRIERAQKILEALKVMNREIKGRIENLNPIFVIGGIYPVKNPFFLNRVKICLDSSTKRFKINTELINSVLNISINGISIKDYTHIGLLKGYWENEKEFENAKDINTFFKDIKEGVQEFYESA</sequence>
<comment type="function">
    <text evidence="2">CRISPR (clustered regularly interspaced short palindromic repeat) is an adaptive immune system that provides protection against mobile genetic elements (viruses, transposable elements and conjugative plasmids). CRISPR clusters contain spacers, sequences complementary to antecedent mobile elements, and target invading nucleic acids. CRISPR clusters are transcribed and processed into CRISPR RNA (crRNA).</text>
</comment>
<reference evidence="3 4" key="1">
    <citation type="journal article" date="2014" name="Genome Announc.">
        <title>Complete Genome Sequence of the Extreme Thermophile Dictyoglomus thermophilum H-6-12.</title>
        <authorList>
            <person name="Coil D.A."/>
            <person name="Badger J.H."/>
            <person name="Forberger H.C."/>
            <person name="Riggs F."/>
            <person name="Madupu R."/>
            <person name="Fedorova N."/>
            <person name="Ward N."/>
            <person name="Robb F.T."/>
            <person name="Eisen J.A."/>
        </authorList>
    </citation>
    <scope>NUCLEOTIDE SEQUENCE [LARGE SCALE GENOMIC DNA]</scope>
    <source>
        <strain evidence="4">ATCC 35947 / DSM 3960 / H-6-12</strain>
    </source>
</reference>
<dbReference type="InterPro" id="IPR010154">
    <property type="entry name" value="CRISPR-assoc_Cas7/Cst2/DevR"/>
</dbReference>
<evidence type="ECO:0000256" key="2">
    <source>
        <dbReference type="ARBA" id="ARBA00025626"/>
    </source>
</evidence>
<dbReference type="Proteomes" id="UP000001733">
    <property type="component" value="Chromosome"/>
</dbReference>
<dbReference type="Pfam" id="PF01905">
    <property type="entry name" value="DevR"/>
    <property type="match status" value="1"/>
</dbReference>
<protein>
    <submittedName>
        <fullName evidence="3">CRISPR-associated regulatory protein, DevR family</fullName>
    </submittedName>
</protein>
<dbReference type="OrthoDB" id="9781560at2"/>
<dbReference type="GO" id="GO:0051607">
    <property type="term" value="P:defense response to virus"/>
    <property type="evidence" value="ECO:0007669"/>
    <property type="project" value="UniProtKB-KW"/>
</dbReference>
<proteinExistence type="predicted"/>